<feature type="region of interest" description="Disordered" evidence="6">
    <location>
        <begin position="1"/>
        <end position="20"/>
    </location>
</feature>
<dbReference type="EMBL" id="CAJPEV010002145">
    <property type="protein sequence ID" value="CAG0895844.1"/>
    <property type="molecule type" value="Genomic_DNA"/>
</dbReference>
<dbReference type="PANTHER" id="PTHR31102">
    <property type="match status" value="1"/>
</dbReference>
<feature type="domain" description="Cation/H+ exchanger transmembrane" evidence="8">
    <location>
        <begin position="96"/>
        <end position="483"/>
    </location>
</feature>
<organism evidence="9">
    <name type="scientific">Darwinula stevensoni</name>
    <dbReference type="NCBI Taxonomy" id="69355"/>
    <lineage>
        <taxon>Eukaryota</taxon>
        <taxon>Metazoa</taxon>
        <taxon>Ecdysozoa</taxon>
        <taxon>Arthropoda</taxon>
        <taxon>Crustacea</taxon>
        <taxon>Oligostraca</taxon>
        <taxon>Ostracoda</taxon>
        <taxon>Podocopa</taxon>
        <taxon>Podocopida</taxon>
        <taxon>Darwinulocopina</taxon>
        <taxon>Darwinuloidea</taxon>
        <taxon>Darwinulidae</taxon>
        <taxon>Darwinula</taxon>
    </lineage>
</organism>
<feature type="transmembrane region" description="Helical" evidence="7">
    <location>
        <begin position="90"/>
        <end position="122"/>
    </location>
</feature>
<evidence type="ECO:0000256" key="2">
    <source>
        <dbReference type="ARBA" id="ARBA00007367"/>
    </source>
</evidence>
<feature type="transmembrane region" description="Helical" evidence="7">
    <location>
        <begin position="391"/>
        <end position="412"/>
    </location>
</feature>
<comment type="similarity">
    <text evidence="2">Belongs to the monovalent cation:proton antiporter 1 (CPA1) transporter (TC 2.A.36) family.</text>
</comment>
<dbReference type="InterPro" id="IPR051843">
    <property type="entry name" value="CPA1_transporter"/>
</dbReference>
<feature type="transmembrane region" description="Helical" evidence="7">
    <location>
        <begin position="172"/>
        <end position="195"/>
    </location>
</feature>
<dbReference type="InterPro" id="IPR038770">
    <property type="entry name" value="Na+/solute_symporter_sf"/>
</dbReference>
<dbReference type="InterPro" id="IPR006153">
    <property type="entry name" value="Cation/H_exchanger_TM"/>
</dbReference>
<evidence type="ECO:0000256" key="7">
    <source>
        <dbReference type="SAM" id="Phobius"/>
    </source>
</evidence>
<sequence>MQDQAEAIPPPGQQDDSQKTSHWYECCLRRSRALPPDATRWDRLRHNLLCPPGVNLGRACIFLMAIPVIWLAGYCLTGQEMLPGGNLFKMYILFIACLLGGWLMEMISFPGLLGMLFVGMIVGNLERQMGWMTQPIRQDWSGETRGLALIVIFICAGLELNPEQLRRLSLTVIRLAFVPCAVEAVTIACISYFALGFPWTWGFMLGFALATSSTAVVVPCMLSIQRKGYGVAKGIPTLLIAASSIDDILAISIFAIFLGMTFSEGSIMNKMFMPFVEVIVGLLYGTIFGIILWFVPNRKDKFAIVEIRSMMLLFGGIAAYFGSIIIEMHSGGALGVLTMAFVASLGWRRQGYEDDNPVSQNFNYLWLILQPLLFGLIGTEMDFAQIKPTTIGYGLIVICGGLFIRCCASYVSLFGGDFNAKEKLFSAVAWMPKATVQAAIGPYALDAAKAMPDPNPQFIEWGRDIVTIVVMAILISASIGTIFIGCCSSKLLEKSTDVERKDSRKTPSERMDDNGVLDRSPSTAASHAPSSFIVIDHQTK</sequence>
<accession>A0A7R8XEI5</accession>
<feature type="transmembrane region" description="Helical" evidence="7">
    <location>
        <begin position="272"/>
        <end position="295"/>
    </location>
</feature>
<evidence type="ECO:0000256" key="4">
    <source>
        <dbReference type="ARBA" id="ARBA00022989"/>
    </source>
</evidence>
<evidence type="ECO:0000256" key="5">
    <source>
        <dbReference type="ARBA" id="ARBA00023136"/>
    </source>
</evidence>
<name>A0A7R8XEI5_9CRUS</name>
<feature type="transmembrane region" description="Helical" evidence="7">
    <location>
        <begin position="465"/>
        <end position="486"/>
    </location>
</feature>
<proteinExistence type="inferred from homology"/>
<dbReference type="Gene3D" id="1.20.1530.20">
    <property type="match status" value="1"/>
</dbReference>
<dbReference type="GO" id="GO:1902600">
    <property type="term" value="P:proton transmembrane transport"/>
    <property type="evidence" value="ECO:0007669"/>
    <property type="project" value="InterPro"/>
</dbReference>
<evidence type="ECO:0000256" key="6">
    <source>
        <dbReference type="SAM" id="MobiDB-lite"/>
    </source>
</evidence>
<feature type="transmembrane region" description="Helical" evidence="7">
    <location>
        <begin position="361"/>
        <end position="379"/>
    </location>
</feature>
<keyword evidence="5 7" id="KW-0472">Membrane</keyword>
<feature type="transmembrane region" description="Helical" evidence="7">
    <location>
        <begin position="236"/>
        <end position="260"/>
    </location>
</feature>
<feature type="transmembrane region" description="Helical" evidence="7">
    <location>
        <begin position="307"/>
        <end position="326"/>
    </location>
</feature>
<gene>
    <name evidence="9" type="ORF">DSTB1V02_LOCUS8913</name>
</gene>
<comment type="subcellular location">
    <subcellularLocation>
        <location evidence="1">Membrane</location>
        <topology evidence="1">Multi-pass membrane protein</topology>
    </subcellularLocation>
</comment>
<dbReference type="AlphaFoldDB" id="A0A7R8XEI5"/>
<keyword evidence="4 7" id="KW-1133">Transmembrane helix</keyword>
<dbReference type="Proteomes" id="UP000677054">
    <property type="component" value="Unassembled WGS sequence"/>
</dbReference>
<dbReference type="GO" id="GO:0015297">
    <property type="term" value="F:antiporter activity"/>
    <property type="evidence" value="ECO:0007669"/>
    <property type="project" value="InterPro"/>
</dbReference>
<evidence type="ECO:0000313" key="9">
    <source>
        <dbReference type="EMBL" id="CAD7249112.1"/>
    </source>
</evidence>
<evidence type="ECO:0000256" key="3">
    <source>
        <dbReference type="ARBA" id="ARBA00022692"/>
    </source>
</evidence>
<feature type="transmembrane region" description="Helical" evidence="7">
    <location>
        <begin position="56"/>
        <end position="78"/>
    </location>
</feature>
<feature type="compositionally biased region" description="Basic and acidic residues" evidence="6">
    <location>
        <begin position="498"/>
        <end position="513"/>
    </location>
</feature>
<dbReference type="EMBL" id="LR901662">
    <property type="protein sequence ID" value="CAD7249112.1"/>
    <property type="molecule type" value="Genomic_DNA"/>
</dbReference>
<dbReference type="PANTHER" id="PTHR31102:SF1">
    <property type="entry name" value="CATION_H+ EXCHANGER DOMAIN-CONTAINING PROTEIN"/>
    <property type="match status" value="1"/>
</dbReference>
<dbReference type="GO" id="GO:0016020">
    <property type="term" value="C:membrane"/>
    <property type="evidence" value="ECO:0007669"/>
    <property type="project" value="UniProtKB-SubCell"/>
</dbReference>
<feature type="transmembrane region" description="Helical" evidence="7">
    <location>
        <begin position="201"/>
        <end position="224"/>
    </location>
</feature>
<protein>
    <recommendedName>
        <fullName evidence="8">Cation/H+ exchanger transmembrane domain-containing protein</fullName>
    </recommendedName>
</protein>
<keyword evidence="3 7" id="KW-0812">Transmembrane</keyword>
<keyword evidence="10" id="KW-1185">Reference proteome</keyword>
<evidence type="ECO:0000259" key="8">
    <source>
        <dbReference type="Pfam" id="PF00999"/>
    </source>
</evidence>
<feature type="compositionally biased region" description="Low complexity" evidence="6">
    <location>
        <begin position="520"/>
        <end position="531"/>
    </location>
</feature>
<dbReference type="OrthoDB" id="423807at2759"/>
<dbReference type="Pfam" id="PF00999">
    <property type="entry name" value="Na_H_Exchanger"/>
    <property type="match status" value="1"/>
</dbReference>
<evidence type="ECO:0000313" key="10">
    <source>
        <dbReference type="Proteomes" id="UP000677054"/>
    </source>
</evidence>
<evidence type="ECO:0000256" key="1">
    <source>
        <dbReference type="ARBA" id="ARBA00004141"/>
    </source>
</evidence>
<reference evidence="9" key="1">
    <citation type="submission" date="2020-11" db="EMBL/GenBank/DDBJ databases">
        <authorList>
            <person name="Tran Van P."/>
        </authorList>
    </citation>
    <scope>NUCLEOTIDE SEQUENCE</scope>
</reference>
<feature type="region of interest" description="Disordered" evidence="6">
    <location>
        <begin position="498"/>
        <end position="540"/>
    </location>
</feature>